<evidence type="ECO:0000313" key="2">
    <source>
        <dbReference type="Proteomes" id="UP000287233"/>
    </source>
</evidence>
<proteinExistence type="predicted"/>
<accession>A0A410FVM8</accession>
<dbReference type="Proteomes" id="UP000287233">
    <property type="component" value="Chromosome"/>
</dbReference>
<sequence length="139" mass="14591">MFLWALGDLPVAMAGAGGVVVGPQPWIALPIGPLQLFVGAGQPRVAGRAHLLRGPWFAWLDLPPPRVALGRAIAPAWIALAGTPAELSLAWEVLASPLLSLFGSLGSEIGFGIRLRGSWCWAAALVRQGGLTLWCGAYF</sequence>
<evidence type="ECO:0000313" key="1">
    <source>
        <dbReference type="EMBL" id="QAA77011.1"/>
    </source>
</evidence>
<protein>
    <submittedName>
        <fullName evidence="1">Uncharacterized protein</fullName>
    </submittedName>
</protein>
<organism evidence="1 2">
    <name type="scientific">Bipolaricaulis sibiricus</name>
    <dbReference type="NCBI Taxonomy" id="2501609"/>
    <lineage>
        <taxon>Bacteria</taxon>
        <taxon>Candidatus Bipolaricaulota</taxon>
        <taxon>Candidatus Bipolaricaulia</taxon>
        <taxon>Candidatus Bipolaricaulales</taxon>
        <taxon>Candidatus Bipolaricaulaceae</taxon>
        <taxon>Candidatus Bipolaricaulis</taxon>
    </lineage>
</organism>
<dbReference type="EMBL" id="CP034928">
    <property type="protein sequence ID" value="QAA77011.1"/>
    <property type="molecule type" value="Genomic_DNA"/>
</dbReference>
<gene>
    <name evidence="1" type="ORF">BIP78_1245</name>
</gene>
<dbReference type="KEGG" id="bih:BIP78_1245"/>
<reference evidence="2" key="1">
    <citation type="submission" date="2018-12" db="EMBL/GenBank/DDBJ databases">
        <title>Complete genome sequence of an uncultured bacterium of the candidate phylum Bipolaricaulota.</title>
        <authorList>
            <person name="Kadnikov V.V."/>
            <person name="Mardanov A.V."/>
            <person name="Beletsky A.V."/>
            <person name="Frank Y.A."/>
            <person name="Karnachuk O.V."/>
            <person name="Ravin N.V."/>
        </authorList>
    </citation>
    <scope>NUCLEOTIDE SEQUENCE [LARGE SCALE GENOMIC DNA]</scope>
</reference>
<dbReference type="AlphaFoldDB" id="A0A410FVM8"/>
<name>A0A410FVM8_BIPS1</name>